<dbReference type="AlphaFoldDB" id="A0A345HBF0"/>
<protein>
    <submittedName>
        <fullName evidence="7">CvpA family protein</fullName>
    </submittedName>
</protein>
<evidence type="ECO:0000256" key="2">
    <source>
        <dbReference type="ARBA" id="ARBA00022692"/>
    </source>
</evidence>
<keyword evidence="8" id="KW-1185">Reference proteome</keyword>
<sequence>MAIVDIIIGCILVYGFIRGVSKGFFAELASLLSILIGVYAAIMFSGYTTQAINRYLHWDGKYITIISFILTFALAVVAVTLLGKLFTKLANFAMMGWLNKLLGGIFGFLKWLVLLCLLVHIFSKINRKQTLADQKTLNESYCYNPMLNVYGTISPLLSKWSDSFWKENTETEEGQAPNEESEDNDSWIDGLNKSV</sequence>
<keyword evidence="3 6" id="KW-1133">Transmembrane helix</keyword>
<dbReference type="GO" id="GO:0016020">
    <property type="term" value="C:membrane"/>
    <property type="evidence" value="ECO:0007669"/>
    <property type="project" value="UniProtKB-SubCell"/>
</dbReference>
<comment type="subcellular location">
    <subcellularLocation>
        <location evidence="1">Membrane</location>
        <topology evidence="1">Multi-pass membrane protein</topology>
    </subcellularLocation>
</comment>
<dbReference type="PANTHER" id="PTHR37306:SF1">
    <property type="entry name" value="COLICIN V PRODUCTION PROTEIN"/>
    <property type="match status" value="1"/>
</dbReference>
<dbReference type="PANTHER" id="PTHR37306">
    <property type="entry name" value="COLICIN V PRODUCTION PROTEIN"/>
    <property type="match status" value="1"/>
</dbReference>
<dbReference type="InterPro" id="IPR003825">
    <property type="entry name" value="Colicin-V_CvpA"/>
</dbReference>
<evidence type="ECO:0000313" key="8">
    <source>
        <dbReference type="Proteomes" id="UP000253951"/>
    </source>
</evidence>
<name>A0A345HBF0_9FLAO</name>
<gene>
    <name evidence="7" type="ORF">DVK85_06505</name>
</gene>
<dbReference type="GO" id="GO:0009403">
    <property type="term" value="P:toxin biosynthetic process"/>
    <property type="evidence" value="ECO:0007669"/>
    <property type="project" value="InterPro"/>
</dbReference>
<dbReference type="OrthoDB" id="9799585at2"/>
<reference evidence="7 8" key="1">
    <citation type="submission" date="2018-07" db="EMBL/GenBank/DDBJ databases">
        <title>Complete genome sequence of Flavobacterium arcticum type strain SM1502T.</title>
        <authorList>
            <person name="Li Y."/>
            <person name="Li D.-D."/>
        </authorList>
    </citation>
    <scope>NUCLEOTIDE SEQUENCE [LARGE SCALE GENOMIC DNA]</scope>
    <source>
        <strain evidence="7 8">SM1502</strain>
    </source>
</reference>
<evidence type="ECO:0000256" key="5">
    <source>
        <dbReference type="SAM" id="MobiDB-lite"/>
    </source>
</evidence>
<accession>A0A345HBF0</accession>
<feature type="transmembrane region" description="Helical" evidence="6">
    <location>
        <begin position="101"/>
        <end position="122"/>
    </location>
</feature>
<dbReference type="KEGG" id="fat:DVK85_06505"/>
<proteinExistence type="predicted"/>
<feature type="region of interest" description="Disordered" evidence="5">
    <location>
        <begin position="168"/>
        <end position="195"/>
    </location>
</feature>
<evidence type="ECO:0000256" key="6">
    <source>
        <dbReference type="SAM" id="Phobius"/>
    </source>
</evidence>
<evidence type="ECO:0000256" key="3">
    <source>
        <dbReference type="ARBA" id="ARBA00022989"/>
    </source>
</evidence>
<dbReference type="Proteomes" id="UP000253951">
    <property type="component" value="Chromosome"/>
</dbReference>
<dbReference type="EMBL" id="CP031188">
    <property type="protein sequence ID" value="AXG73910.1"/>
    <property type="molecule type" value="Genomic_DNA"/>
</dbReference>
<evidence type="ECO:0000256" key="1">
    <source>
        <dbReference type="ARBA" id="ARBA00004141"/>
    </source>
</evidence>
<organism evidence="7 8">
    <name type="scientific">Flavobacterium arcticum</name>
    <dbReference type="NCBI Taxonomy" id="1784713"/>
    <lineage>
        <taxon>Bacteria</taxon>
        <taxon>Pseudomonadati</taxon>
        <taxon>Bacteroidota</taxon>
        <taxon>Flavobacteriia</taxon>
        <taxon>Flavobacteriales</taxon>
        <taxon>Flavobacteriaceae</taxon>
        <taxon>Flavobacterium</taxon>
    </lineage>
</organism>
<evidence type="ECO:0000256" key="4">
    <source>
        <dbReference type="ARBA" id="ARBA00023136"/>
    </source>
</evidence>
<feature type="transmembrane region" description="Helical" evidence="6">
    <location>
        <begin position="62"/>
        <end position="81"/>
    </location>
</feature>
<keyword evidence="4 6" id="KW-0472">Membrane</keyword>
<evidence type="ECO:0000313" key="7">
    <source>
        <dbReference type="EMBL" id="AXG73910.1"/>
    </source>
</evidence>
<dbReference type="Pfam" id="PF02674">
    <property type="entry name" value="Colicin_V"/>
    <property type="match status" value="1"/>
</dbReference>
<feature type="transmembrane region" description="Helical" evidence="6">
    <location>
        <begin position="24"/>
        <end position="42"/>
    </location>
</feature>
<dbReference type="RefSeq" id="WP_114677669.1">
    <property type="nucleotide sequence ID" value="NZ_CP031188.1"/>
</dbReference>
<keyword evidence="2 6" id="KW-0812">Transmembrane</keyword>